<sequence length="274" mass="30067">MTSAGPNQSPAATRAGARPAEPARAAMTRGESVLSKLRNGILREEHAGGQHMNEAELASRLGCSRTPVRSALSVLAAEGLLTYTPNAGYVVRTYSAKDIADIFEVRCTLEGLANRQAAEAGLSDAQFGQLRGILAATDELLARNEWSNAVCDRWIDLNQEFHTAIFLASGNRHLCELLARIQKMPVISNLRYSWFNRDIVSHAHDDHLALCDALRERQATRAESLGREHIYRTTRIIIDLCKRREAEASAEDAGQPFPHADGGVRSRGRGRARS</sequence>
<feature type="region of interest" description="Disordered" evidence="4">
    <location>
        <begin position="1"/>
        <end position="29"/>
    </location>
</feature>
<dbReference type="InterPro" id="IPR036388">
    <property type="entry name" value="WH-like_DNA-bd_sf"/>
</dbReference>
<organism evidence="6 7">
    <name type="scientific">Chelatococcus reniformis</name>
    <dbReference type="NCBI Taxonomy" id="1494448"/>
    <lineage>
        <taxon>Bacteria</taxon>
        <taxon>Pseudomonadati</taxon>
        <taxon>Pseudomonadota</taxon>
        <taxon>Alphaproteobacteria</taxon>
        <taxon>Hyphomicrobiales</taxon>
        <taxon>Chelatococcaceae</taxon>
        <taxon>Chelatococcus</taxon>
    </lineage>
</organism>
<dbReference type="InterPro" id="IPR036390">
    <property type="entry name" value="WH_DNA-bd_sf"/>
</dbReference>
<dbReference type="GO" id="GO:0003677">
    <property type="term" value="F:DNA binding"/>
    <property type="evidence" value="ECO:0007669"/>
    <property type="project" value="UniProtKB-KW"/>
</dbReference>
<dbReference type="SUPFAM" id="SSF48008">
    <property type="entry name" value="GntR ligand-binding domain-like"/>
    <property type="match status" value="1"/>
</dbReference>
<reference evidence="6" key="1">
    <citation type="journal article" date="2014" name="Int. J. Syst. Evol. Microbiol.">
        <title>Complete genome sequence of Corynebacterium casei LMG S-19264T (=DSM 44701T), isolated from a smear-ripened cheese.</title>
        <authorList>
            <consortium name="US DOE Joint Genome Institute (JGI-PGF)"/>
            <person name="Walter F."/>
            <person name="Albersmeier A."/>
            <person name="Kalinowski J."/>
            <person name="Ruckert C."/>
        </authorList>
    </citation>
    <scope>NUCLEOTIDE SEQUENCE</scope>
    <source>
        <strain evidence="6">CGMCC 1.12919</strain>
    </source>
</reference>
<feature type="region of interest" description="Disordered" evidence="4">
    <location>
        <begin position="249"/>
        <end position="274"/>
    </location>
</feature>
<gene>
    <name evidence="6" type="ORF">GCM10010994_57620</name>
</gene>
<dbReference type="PANTHER" id="PTHR43537:SF49">
    <property type="entry name" value="TRANSCRIPTIONAL REGULATORY PROTEIN"/>
    <property type="match status" value="1"/>
</dbReference>
<proteinExistence type="predicted"/>
<dbReference type="SMART" id="SM00345">
    <property type="entry name" value="HTH_GNTR"/>
    <property type="match status" value="1"/>
</dbReference>
<dbReference type="InterPro" id="IPR011711">
    <property type="entry name" value="GntR_C"/>
</dbReference>
<dbReference type="PANTHER" id="PTHR43537">
    <property type="entry name" value="TRANSCRIPTIONAL REGULATOR, GNTR FAMILY"/>
    <property type="match status" value="1"/>
</dbReference>
<keyword evidence="1" id="KW-0805">Transcription regulation</keyword>
<dbReference type="Pfam" id="PF00392">
    <property type="entry name" value="GntR"/>
    <property type="match status" value="1"/>
</dbReference>
<evidence type="ECO:0000256" key="2">
    <source>
        <dbReference type="ARBA" id="ARBA00023125"/>
    </source>
</evidence>
<dbReference type="Gene3D" id="1.10.10.10">
    <property type="entry name" value="Winged helix-like DNA-binding domain superfamily/Winged helix DNA-binding domain"/>
    <property type="match status" value="1"/>
</dbReference>
<dbReference type="SMART" id="SM00895">
    <property type="entry name" value="FCD"/>
    <property type="match status" value="1"/>
</dbReference>
<dbReference type="InterPro" id="IPR000524">
    <property type="entry name" value="Tscrpt_reg_HTH_GntR"/>
</dbReference>
<reference evidence="6" key="2">
    <citation type="submission" date="2020-09" db="EMBL/GenBank/DDBJ databases">
        <authorList>
            <person name="Sun Q."/>
            <person name="Zhou Y."/>
        </authorList>
    </citation>
    <scope>NUCLEOTIDE SEQUENCE</scope>
    <source>
        <strain evidence="6">CGMCC 1.12919</strain>
    </source>
</reference>
<feature type="domain" description="HTH gntR-type" evidence="5">
    <location>
        <begin position="27"/>
        <end position="94"/>
    </location>
</feature>
<keyword evidence="7" id="KW-1185">Reference proteome</keyword>
<dbReference type="SUPFAM" id="SSF46785">
    <property type="entry name" value="Winged helix' DNA-binding domain"/>
    <property type="match status" value="1"/>
</dbReference>
<evidence type="ECO:0000313" key="6">
    <source>
        <dbReference type="EMBL" id="GGC92262.1"/>
    </source>
</evidence>
<dbReference type="EMBL" id="BMGG01000012">
    <property type="protein sequence ID" value="GGC92262.1"/>
    <property type="molecule type" value="Genomic_DNA"/>
</dbReference>
<accession>A0A916UWT8</accession>
<evidence type="ECO:0000259" key="5">
    <source>
        <dbReference type="PROSITE" id="PS50949"/>
    </source>
</evidence>
<dbReference type="GO" id="GO:0003700">
    <property type="term" value="F:DNA-binding transcription factor activity"/>
    <property type="evidence" value="ECO:0007669"/>
    <property type="project" value="InterPro"/>
</dbReference>
<dbReference type="Gene3D" id="1.20.120.530">
    <property type="entry name" value="GntR ligand-binding domain-like"/>
    <property type="match status" value="1"/>
</dbReference>
<evidence type="ECO:0000256" key="1">
    <source>
        <dbReference type="ARBA" id="ARBA00023015"/>
    </source>
</evidence>
<dbReference type="InterPro" id="IPR008920">
    <property type="entry name" value="TF_FadR/GntR_C"/>
</dbReference>
<dbReference type="PROSITE" id="PS50949">
    <property type="entry name" value="HTH_GNTR"/>
    <property type="match status" value="1"/>
</dbReference>
<dbReference type="CDD" id="cd07377">
    <property type="entry name" value="WHTH_GntR"/>
    <property type="match status" value="1"/>
</dbReference>
<protein>
    <recommendedName>
        <fullName evidence="5">HTH gntR-type domain-containing protein</fullName>
    </recommendedName>
</protein>
<dbReference type="PRINTS" id="PR00035">
    <property type="entry name" value="HTHGNTR"/>
</dbReference>
<name>A0A916UWT8_9HYPH</name>
<evidence type="ECO:0000313" key="7">
    <source>
        <dbReference type="Proteomes" id="UP000637002"/>
    </source>
</evidence>
<dbReference type="Pfam" id="PF07729">
    <property type="entry name" value="FCD"/>
    <property type="match status" value="1"/>
</dbReference>
<keyword evidence="3" id="KW-0804">Transcription</keyword>
<evidence type="ECO:0000256" key="4">
    <source>
        <dbReference type="SAM" id="MobiDB-lite"/>
    </source>
</evidence>
<evidence type="ECO:0000256" key="3">
    <source>
        <dbReference type="ARBA" id="ARBA00023163"/>
    </source>
</evidence>
<dbReference type="Proteomes" id="UP000637002">
    <property type="component" value="Unassembled WGS sequence"/>
</dbReference>
<feature type="compositionally biased region" description="Low complexity" evidence="4">
    <location>
        <begin position="10"/>
        <end position="26"/>
    </location>
</feature>
<dbReference type="AlphaFoldDB" id="A0A916UWT8"/>
<dbReference type="RefSeq" id="WP_188612630.1">
    <property type="nucleotide sequence ID" value="NZ_BMGG01000012.1"/>
</dbReference>
<keyword evidence="2" id="KW-0238">DNA-binding</keyword>
<comment type="caution">
    <text evidence="6">The sequence shown here is derived from an EMBL/GenBank/DDBJ whole genome shotgun (WGS) entry which is preliminary data.</text>
</comment>